<gene>
    <name evidence="3" type="ORF">ARMGADRAFT_732131</name>
</gene>
<feature type="transmembrane region" description="Helical" evidence="2">
    <location>
        <begin position="149"/>
        <end position="172"/>
    </location>
</feature>
<name>A0A2H3D4W2_ARMGA</name>
<dbReference type="InParanoid" id="A0A2H3D4W2"/>
<feature type="transmembrane region" description="Helical" evidence="2">
    <location>
        <begin position="235"/>
        <end position="257"/>
    </location>
</feature>
<dbReference type="AlphaFoldDB" id="A0A2H3D4W2"/>
<organism evidence="3 4">
    <name type="scientific">Armillaria gallica</name>
    <name type="common">Bulbous honey fungus</name>
    <name type="synonym">Armillaria bulbosa</name>
    <dbReference type="NCBI Taxonomy" id="47427"/>
    <lineage>
        <taxon>Eukaryota</taxon>
        <taxon>Fungi</taxon>
        <taxon>Dikarya</taxon>
        <taxon>Basidiomycota</taxon>
        <taxon>Agaricomycotina</taxon>
        <taxon>Agaricomycetes</taxon>
        <taxon>Agaricomycetidae</taxon>
        <taxon>Agaricales</taxon>
        <taxon>Marasmiineae</taxon>
        <taxon>Physalacriaceae</taxon>
        <taxon>Armillaria</taxon>
    </lineage>
</organism>
<feature type="transmembrane region" description="Helical" evidence="2">
    <location>
        <begin position="61"/>
        <end position="81"/>
    </location>
</feature>
<accession>A0A2H3D4W2</accession>
<protein>
    <submittedName>
        <fullName evidence="3">Uncharacterized protein</fullName>
    </submittedName>
</protein>
<feature type="transmembrane region" description="Helical" evidence="2">
    <location>
        <begin position="27"/>
        <end position="49"/>
    </location>
</feature>
<reference evidence="4" key="1">
    <citation type="journal article" date="2017" name="Nat. Ecol. Evol.">
        <title>Genome expansion and lineage-specific genetic innovations in the forest pathogenic fungi Armillaria.</title>
        <authorList>
            <person name="Sipos G."/>
            <person name="Prasanna A.N."/>
            <person name="Walter M.C."/>
            <person name="O'Connor E."/>
            <person name="Balint B."/>
            <person name="Krizsan K."/>
            <person name="Kiss B."/>
            <person name="Hess J."/>
            <person name="Varga T."/>
            <person name="Slot J."/>
            <person name="Riley R."/>
            <person name="Boka B."/>
            <person name="Rigling D."/>
            <person name="Barry K."/>
            <person name="Lee J."/>
            <person name="Mihaltcheva S."/>
            <person name="LaButti K."/>
            <person name="Lipzen A."/>
            <person name="Waldron R."/>
            <person name="Moloney N.M."/>
            <person name="Sperisen C."/>
            <person name="Kredics L."/>
            <person name="Vagvoelgyi C."/>
            <person name="Patrignani A."/>
            <person name="Fitzpatrick D."/>
            <person name="Nagy I."/>
            <person name="Doyle S."/>
            <person name="Anderson J.B."/>
            <person name="Grigoriev I.V."/>
            <person name="Gueldener U."/>
            <person name="Muensterkoetter M."/>
            <person name="Nagy L.G."/>
        </authorList>
    </citation>
    <scope>NUCLEOTIDE SEQUENCE [LARGE SCALE GENOMIC DNA]</scope>
    <source>
        <strain evidence="4">Ar21-2</strain>
    </source>
</reference>
<evidence type="ECO:0000256" key="2">
    <source>
        <dbReference type="SAM" id="Phobius"/>
    </source>
</evidence>
<evidence type="ECO:0000313" key="4">
    <source>
        <dbReference type="Proteomes" id="UP000217790"/>
    </source>
</evidence>
<dbReference type="Proteomes" id="UP000217790">
    <property type="component" value="Unassembled WGS sequence"/>
</dbReference>
<sequence>MSDSQIDDFASIQVLTMEYSDSCLNGVIIHSMTHGIYTALLAIVLWRTLSSRRSTTRGGQTKVLVGISVFMYIMAMMHLTVRLINSSSVFIKNGGSNETKSPSATYHLSTDGPLWVQTISSITVGINISIADCVIIWRCWIIWGKNWKIVVLPCICTLCGMIFAALCLNQFLTLSTDSQGNPFRKNSVNWRIPYYIMALPTTIICTMLIVYRLARALTSTTGISLRLGSNLYYKVIEILVESSTLYVVALVVNIPFITMNDPYGAYPQAVLDSVTGMAPTLILLRVLSRTRGSSDNEVHSGPLQPSSESRMEASVPPDDDDGGDDNVVMVIGPNKRGGAV</sequence>
<feature type="transmembrane region" description="Helical" evidence="2">
    <location>
        <begin position="192"/>
        <end position="214"/>
    </location>
</feature>
<evidence type="ECO:0000313" key="3">
    <source>
        <dbReference type="EMBL" id="PBK82526.1"/>
    </source>
</evidence>
<proteinExistence type="predicted"/>
<dbReference type="EMBL" id="KZ293716">
    <property type="protein sequence ID" value="PBK82526.1"/>
    <property type="molecule type" value="Genomic_DNA"/>
</dbReference>
<feature type="transmembrane region" description="Helical" evidence="2">
    <location>
        <begin position="114"/>
        <end position="137"/>
    </location>
</feature>
<feature type="region of interest" description="Disordered" evidence="1">
    <location>
        <begin position="292"/>
        <end position="340"/>
    </location>
</feature>
<evidence type="ECO:0000256" key="1">
    <source>
        <dbReference type="SAM" id="MobiDB-lite"/>
    </source>
</evidence>
<keyword evidence="2" id="KW-0472">Membrane</keyword>
<keyword evidence="4" id="KW-1185">Reference proteome</keyword>
<keyword evidence="2" id="KW-0812">Transmembrane</keyword>
<keyword evidence="2" id="KW-1133">Transmembrane helix</keyword>
<dbReference type="OrthoDB" id="3019750at2759"/>